<evidence type="ECO:0000313" key="1">
    <source>
        <dbReference type="EMBL" id="KAJ4271416.1"/>
    </source>
</evidence>
<gene>
    <name evidence="1" type="ORF">NW762_000118</name>
</gene>
<dbReference type="AlphaFoldDB" id="A0A9W8VMR8"/>
<proteinExistence type="predicted"/>
<evidence type="ECO:0000313" key="2">
    <source>
        <dbReference type="Proteomes" id="UP001152049"/>
    </source>
</evidence>
<dbReference type="EMBL" id="JAOQAZ010000001">
    <property type="protein sequence ID" value="KAJ4271416.1"/>
    <property type="molecule type" value="Genomic_DNA"/>
</dbReference>
<organism evidence="1 2">
    <name type="scientific">Fusarium torreyae</name>
    <dbReference type="NCBI Taxonomy" id="1237075"/>
    <lineage>
        <taxon>Eukaryota</taxon>
        <taxon>Fungi</taxon>
        <taxon>Dikarya</taxon>
        <taxon>Ascomycota</taxon>
        <taxon>Pezizomycotina</taxon>
        <taxon>Sordariomycetes</taxon>
        <taxon>Hypocreomycetidae</taxon>
        <taxon>Hypocreales</taxon>
        <taxon>Nectriaceae</taxon>
        <taxon>Fusarium</taxon>
    </lineage>
</organism>
<comment type="caution">
    <text evidence="1">The sequence shown here is derived from an EMBL/GenBank/DDBJ whole genome shotgun (WGS) entry which is preliminary data.</text>
</comment>
<sequence length="119" mass="13440">MNVSWDAMVSSPDMTKYEEHEANTSLNPRFVENSHDPWNSLSHTLISLSLPQQELDDTDRFWGDPVVAQQDIEMALAQGGNYTTWMEQDASSTTGEEFMLGDPANFQNLDHWLTCSNGI</sequence>
<dbReference type="Proteomes" id="UP001152049">
    <property type="component" value="Unassembled WGS sequence"/>
</dbReference>
<name>A0A9W8VMR8_9HYPO</name>
<protein>
    <submittedName>
        <fullName evidence="1">Uncharacterized protein</fullName>
    </submittedName>
</protein>
<accession>A0A9W8VMR8</accession>
<reference evidence="1" key="1">
    <citation type="submission" date="2022-09" db="EMBL/GenBank/DDBJ databases">
        <title>Fusarium specimens isolated from Avocado Roots.</title>
        <authorList>
            <person name="Stajich J."/>
            <person name="Roper C."/>
            <person name="Heimlech-Rivalta G."/>
        </authorList>
    </citation>
    <scope>NUCLEOTIDE SEQUENCE</scope>
    <source>
        <strain evidence="1">CF00136</strain>
    </source>
</reference>
<keyword evidence="2" id="KW-1185">Reference proteome</keyword>